<evidence type="ECO:0000313" key="5">
    <source>
        <dbReference type="EMBL" id="CAB4179242.1"/>
    </source>
</evidence>
<feature type="domain" description="N-acetyltransferase" evidence="2">
    <location>
        <begin position="24"/>
        <end position="82"/>
    </location>
</feature>
<dbReference type="InterPro" id="IPR000182">
    <property type="entry name" value="GNAT_dom"/>
</dbReference>
<evidence type="ECO:0000259" key="2">
    <source>
        <dbReference type="Pfam" id="PF00583"/>
    </source>
</evidence>
<reference evidence="3" key="1">
    <citation type="submission" date="2020-04" db="EMBL/GenBank/DDBJ databases">
        <authorList>
            <person name="Chiriac C."/>
            <person name="Salcher M."/>
            <person name="Ghai R."/>
            <person name="Kavagutti S V."/>
        </authorList>
    </citation>
    <scope>NUCLEOTIDE SEQUENCE</scope>
</reference>
<evidence type="ECO:0000313" key="7">
    <source>
        <dbReference type="EMBL" id="CAB4193185.1"/>
    </source>
</evidence>
<name>A0A6J5P4Z7_9CAUD</name>
<feature type="compositionally biased region" description="Basic and acidic residues" evidence="1">
    <location>
        <begin position="77"/>
        <end position="91"/>
    </location>
</feature>
<evidence type="ECO:0000313" key="6">
    <source>
        <dbReference type="EMBL" id="CAB4189093.1"/>
    </source>
</evidence>
<dbReference type="SUPFAM" id="SSF55729">
    <property type="entry name" value="Acyl-CoA N-acyltransferases (Nat)"/>
    <property type="match status" value="1"/>
</dbReference>
<feature type="region of interest" description="Disordered" evidence="1">
    <location>
        <begin position="77"/>
        <end position="125"/>
    </location>
</feature>
<evidence type="ECO:0000313" key="4">
    <source>
        <dbReference type="EMBL" id="CAB4175008.1"/>
    </source>
</evidence>
<accession>A0A6J5P4Z7</accession>
<dbReference type="InterPro" id="IPR016181">
    <property type="entry name" value="Acyl_CoA_acyltransferase"/>
</dbReference>
<dbReference type="EMBL" id="LR796979">
    <property type="protein sequence ID" value="CAB4179242.1"/>
    <property type="molecule type" value="Genomic_DNA"/>
</dbReference>
<dbReference type="CDD" id="cd04301">
    <property type="entry name" value="NAT_SF"/>
    <property type="match status" value="1"/>
</dbReference>
<protein>
    <submittedName>
        <fullName evidence="3">NAT_SF domain containing protein</fullName>
    </submittedName>
</protein>
<dbReference type="Pfam" id="PF00583">
    <property type="entry name" value="Acetyltransf_1"/>
    <property type="match status" value="1"/>
</dbReference>
<dbReference type="EMBL" id="LR797132">
    <property type="protein sequence ID" value="CAB4189093.1"/>
    <property type="molecule type" value="Genomic_DNA"/>
</dbReference>
<organism evidence="3">
    <name type="scientific">uncultured Caudovirales phage</name>
    <dbReference type="NCBI Taxonomy" id="2100421"/>
    <lineage>
        <taxon>Viruses</taxon>
        <taxon>Duplodnaviria</taxon>
        <taxon>Heunggongvirae</taxon>
        <taxon>Uroviricota</taxon>
        <taxon>Caudoviricetes</taxon>
        <taxon>Peduoviridae</taxon>
        <taxon>Maltschvirus</taxon>
        <taxon>Maltschvirus maltsch</taxon>
    </lineage>
</organism>
<sequence>MAASDHLGRQFTLHYNKTKVFSVEEHRVEARKKGRVIGELEVGPTPSRKYNIVDEINVAKKHRRQGVATAMLQHMKDQGVEFRHSRSRTPEGDAFAKATSKIVPTPKLRQKVGSDESSPRLRRHF</sequence>
<evidence type="ECO:0000313" key="8">
    <source>
        <dbReference type="EMBL" id="CAB5231555.1"/>
    </source>
</evidence>
<proteinExistence type="predicted"/>
<evidence type="ECO:0000256" key="1">
    <source>
        <dbReference type="SAM" id="MobiDB-lite"/>
    </source>
</evidence>
<dbReference type="Gene3D" id="3.40.630.30">
    <property type="match status" value="1"/>
</dbReference>
<gene>
    <name evidence="5" type="ORF">UFOVP1034_49</name>
    <name evidence="6" type="ORF">UFOVP1177_49</name>
    <name evidence="7" type="ORF">UFOVP1243_36</name>
    <name evidence="8" type="ORF">UFOVP1581_109</name>
    <name evidence="3" type="ORF">UFOVP854_109</name>
    <name evidence="4" type="ORF">UFOVP964_109</name>
</gene>
<dbReference type="EMBL" id="LR796798">
    <property type="protein sequence ID" value="CAB4167010.1"/>
    <property type="molecule type" value="Genomic_DNA"/>
</dbReference>
<dbReference type="EMBL" id="LR797196">
    <property type="protein sequence ID" value="CAB4193185.1"/>
    <property type="molecule type" value="Genomic_DNA"/>
</dbReference>
<evidence type="ECO:0000313" key="3">
    <source>
        <dbReference type="EMBL" id="CAB4167010.1"/>
    </source>
</evidence>
<dbReference type="EMBL" id="LR796924">
    <property type="protein sequence ID" value="CAB4175008.1"/>
    <property type="molecule type" value="Genomic_DNA"/>
</dbReference>
<dbReference type="GO" id="GO:0016747">
    <property type="term" value="F:acyltransferase activity, transferring groups other than amino-acyl groups"/>
    <property type="evidence" value="ECO:0007669"/>
    <property type="project" value="InterPro"/>
</dbReference>
<dbReference type="EMBL" id="LR798433">
    <property type="protein sequence ID" value="CAB5231555.1"/>
    <property type="molecule type" value="Genomic_DNA"/>
</dbReference>